<evidence type="ECO:0000313" key="1">
    <source>
        <dbReference type="EMBL" id="CAB4368564.1"/>
    </source>
</evidence>
<proteinExistence type="predicted"/>
<dbReference type="EMBL" id="CAFBQH010000148">
    <property type="protein sequence ID" value="CAB5057175.1"/>
    <property type="molecule type" value="Genomic_DNA"/>
</dbReference>
<evidence type="ECO:0000313" key="2">
    <source>
        <dbReference type="EMBL" id="CAB5057175.1"/>
    </source>
</evidence>
<name>A0A6J6AJ82_9ZZZZ</name>
<reference evidence="1" key="1">
    <citation type="submission" date="2020-05" db="EMBL/GenBank/DDBJ databases">
        <authorList>
            <person name="Chiriac C."/>
            <person name="Salcher M."/>
            <person name="Ghai R."/>
            <person name="Kavagutti S V."/>
        </authorList>
    </citation>
    <scope>NUCLEOTIDE SEQUENCE</scope>
</reference>
<dbReference type="AlphaFoldDB" id="A0A6J6AJ82"/>
<gene>
    <name evidence="1" type="ORF">UFOPK4179_01368</name>
    <name evidence="2" type="ORF">UFOPK4293_01615</name>
</gene>
<organism evidence="1">
    <name type="scientific">freshwater metagenome</name>
    <dbReference type="NCBI Taxonomy" id="449393"/>
    <lineage>
        <taxon>unclassified sequences</taxon>
        <taxon>metagenomes</taxon>
        <taxon>ecological metagenomes</taxon>
    </lineage>
</organism>
<accession>A0A6J6AJ82</accession>
<sequence length="275" mass="29970">MTQRIPVTELPESIAWVATELDLIDVDGTISRTHLRTLGEFLLRYGSAPAATPAPVIRTRARTKPTKAEVRTELTDRISTYLSTHPGATLNEISTALAAPLPAVTTSSRPVDWLILGEDELVASSERVESPTIAATRDRAKGALQAANLMASPLTHNAYTTLLRSGRVQGPSVARIVQLFGSWSAACSAVGVSSGEALRSNYERTWDDEQLFGFVERFLREPAHHGASHQFDIWRSTVNGTQKVPSLGTVRNILGGTWGDIRTSTLRRMRAAWAN</sequence>
<protein>
    <submittedName>
        <fullName evidence="1">Unannotated protein</fullName>
    </submittedName>
</protein>
<dbReference type="EMBL" id="CAETWZ010000192">
    <property type="protein sequence ID" value="CAB4368564.1"/>
    <property type="molecule type" value="Genomic_DNA"/>
</dbReference>